<evidence type="ECO:0000259" key="2">
    <source>
        <dbReference type="Pfam" id="PF03703"/>
    </source>
</evidence>
<protein>
    <submittedName>
        <fullName evidence="3">Photosynthetic complex putative assembly protein PuhB</fullName>
    </submittedName>
</protein>
<dbReference type="InterPro" id="IPR005182">
    <property type="entry name" value="YdbS-like_PH"/>
</dbReference>
<feature type="transmembrane region" description="Helical" evidence="1">
    <location>
        <begin position="37"/>
        <end position="60"/>
    </location>
</feature>
<proteinExistence type="predicted"/>
<organism evidence="3 4">
    <name type="scientific">Paeniroseomonas aquatica</name>
    <dbReference type="NCBI Taxonomy" id="373043"/>
    <lineage>
        <taxon>Bacteria</taxon>
        <taxon>Pseudomonadati</taxon>
        <taxon>Pseudomonadota</taxon>
        <taxon>Alphaproteobacteria</taxon>
        <taxon>Acetobacterales</taxon>
        <taxon>Acetobacteraceae</taxon>
        <taxon>Paeniroseomonas</taxon>
    </lineage>
</organism>
<feature type="transmembrane region" description="Helical" evidence="1">
    <location>
        <begin position="106"/>
        <end position="128"/>
    </location>
</feature>
<keyword evidence="1" id="KW-0812">Transmembrane</keyword>
<dbReference type="Pfam" id="PF03703">
    <property type="entry name" value="bPH_2"/>
    <property type="match status" value="1"/>
</dbReference>
<evidence type="ECO:0000256" key="1">
    <source>
        <dbReference type="SAM" id="Phobius"/>
    </source>
</evidence>
<accession>A0ABT8ADZ0</accession>
<dbReference type="RefSeq" id="WP_290319615.1">
    <property type="nucleotide sequence ID" value="NZ_JAUFPN010000195.1"/>
</dbReference>
<dbReference type="EMBL" id="JAUFPN010000195">
    <property type="protein sequence ID" value="MDN3567569.1"/>
    <property type="molecule type" value="Genomic_DNA"/>
</dbReference>
<feature type="transmembrane region" description="Helical" evidence="1">
    <location>
        <begin position="72"/>
        <end position="94"/>
    </location>
</feature>
<evidence type="ECO:0000313" key="4">
    <source>
        <dbReference type="Proteomes" id="UP001529369"/>
    </source>
</evidence>
<keyword evidence="1" id="KW-1133">Transmembrane helix</keyword>
<dbReference type="InterPro" id="IPR054839">
    <property type="entry name" value="puhB_PGC"/>
</dbReference>
<keyword evidence="1" id="KW-0472">Membrane</keyword>
<dbReference type="NCBIfam" id="NF040894">
    <property type="entry name" value="puhB_PGC"/>
    <property type="match status" value="1"/>
</dbReference>
<gene>
    <name evidence="3" type="primary">puhB</name>
    <name evidence="3" type="ORF">QWZ14_24590</name>
</gene>
<evidence type="ECO:0000313" key="3">
    <source>
        <dbReference type="EMBL" id="MDN3567569.1"/>
    </source>
</evidence>
<reference evidence="4" key="1">
    <citation type="journal article" date="2019" name="Int. J. Syst. Evol. Microbiol.">
        <title>The Global Catalogue of Microorganisms (GCM) 10K type strain sequencing project: providing services to taxonomists for standard genome sequencing and annotation.</title>
        <authorList>
            <consortium name="The Broad Institute Genomics Platform"/>
            <consortium name="The Broad Institute Genome Sequencing Center for Infectious Disease"/>
            <person name="Wu L."/>
            <person name="Ma J."/>
        </authorList>
    </citation>
    <scope>NUCLEOTIDE SEQUENCE [LARGE SCALE GENOMIC DNA]</scope>
    <source>
        <strain evidence="4">CECT 7131</strain>
    </source>
</reference>
<keyword evidence="4" id="KW-1185">Reference proteome</keyword>
<sequence>MREHENEPIWGLPEQLPAGERILWQGRPDWRALTRRALHLPLLAGYFALLLATHAVAALLEGTAPAVAAWNALWFTPFALATLAVVLAFGWLAARSTAYTVTNRRLVMRLGIALPITANLPFTVIQAAAVTVHPDGSGDISLALVPSQRISYLFFWPHVRPWHYRRGQPTLRCVPEAAQLAQLLSRALAADAAMPVQPLADAVRSDAAGDARQHPAAA</sequence>
<name>A0ABT8ADZ0_9PROT</name>
<dbReference type="Proteomes" id="UP001529369">
    <property type="component" value="Unassembled WGS sequence"/>
</dbReference>
<comment type="caution">
    <text evidence="3">The sequence shown here is derived from an EMBL/GenBank/DDBJ whole genome shotgun (WGS) entry which is preliminary data.</text>
</comment>
<feature type="domain" description="YdbS-like PH" evidence="2">
    <location>
        <begin position="95"/>
        <end position="183"/>
    </location>
</feature>